<feature type="compositionally biased region" description="Basic and acidic residues" evidence="3">
    <location>
        <begin position="1292"/>
        <end position="1302"/>
    </location>
</feature>
<dbReference type="InterPro" id="IPR036322">
    <property type="entry name" value="WD40_repeat_dom_sf"/>
</dbReference>
<gene>
    <name evidence="4" type="ORF">CCMP2556_LOCUS21959</name>
</gene>
<dbReference type="InterPro" id="IPR052993">
    <property type="entry name" value="CFA-57"/>
</dbReference>
<dbReference type="PANTHER" id="PTHR32215">
    <property type="entry name" value="CILIA- AND FLAGELLA-ASSOCIATED PROTEIN 57"/>
    <property type="match status" value="1"/>
</dbReference>
<organism evidence="4 5">
    <name type="scientific">Durusdinium trenchii</name>
    <dbReference type="NCBI Taxonomy" id="1381693"/>
    <lineage>
        <taxon>Eukaryota</taxon>
        <taxon>Sar</taxon>
        <taxon>Alveolata</taxon>
        <taxon>Dinophyceae</taxon>
        <taxon>Suessiales</taxon>
        <taxon>Symbiodiniaceae</taxon>
        <taxon>Durusdinium</taxon>
    </lineage>
</organism>
<name>A0ABP0LNS2_9DINO</name>
<dbReference type="InterPro" id="IPR001680">
    <property type="entry name" value="WD40_rpt"/>
</dbReference>
<sequence length="1380" mass="153310">MPERTAAGDKGAAADRASSGILLEVAHGFGSHAGKIRDALLFGDIAGQYLAHVVGRQLVFRNLLGGEVGFAAEKGDIQVITACAASRDRSFLAVCRSAMERCSISIYELGPHATNRPVQTLEELHGRDGPVGPLSAVAFSSASIASGVAEDSNCRLCVSSTGHYAQIIVLDWRLNEVIGRFMIEEPLTRIAFSTLDSDIISGTGPNTFELWLLKDFTSSPEESEKLESKEMITLQPVEELVDHFAATFMDHAWLQPANGALAICTEQGAVDIISSGLDVEDVEARAHADVDPVPYFVCHIECPFGQVLAGLPASCIQSFAGGFVVAGAQSHIAVWRMEADEGEAHDDLLGGPSYKHDCTACLALGAGSAVAELDLVGSRDEVYAAVGFENAYITHFRLGILRAGDVVPSSPVEDLPLIGGGCHSGPVSNLDIAVQRPIVVSACSQDGTIRVWDYQAGECSLCWQATEELTSLALHPFGFLLAVSFSDRIRLMEILAKDLKLFSEINIKNVHLLRFSNGGHVLAAAQAKVIIIFSTRTLKKVATLRGHSREVACVFFDPLDKTMVSVGEDGKVCEWSTENWSSINEYGVHGEALAIATAGEGRVWAGVAESEHATFRSFRNGVYHQNEDIVFHSSEHISSMDLFSRPSEVSILAGDLAGNLLAFCGVTGVLRTTTLGLHDGGITALRISSDGHTVATAGKDGSVFVLNADGFTDSQLSESRRQPMEVVMINRGDIQLRQDEISDLTAQIAKLKTQLEENAARLQGELRARVEEARRKAQATIQSLRKLYEEKQQASTVKERENLRKMKITEALHVASADDEEKAYDKRMRADADSYVALQAELREMEAKFEQADDLKNRAVTVWLLCFGASVSLQNRQQARWDMEQQEMKQEKVVQQRLSEKDAKIQTLKDLIAFTEKRFDAMFDQEGMEQSLEISEIKKKNQEELEQQHLVEYKLKKDQDMLVRALDMMEKDRDRIAMEQREAGVSISNLRSEAELMKREVHSLKVERKERESTLRDKEMEIGTHKVKVQTLKKFKQVLDFRLREVTDSLKPKEDMIAQLHLQLSALEEEFEKQLEIQAQMETVLETKSQQVSDLSAEVEKQKELIRQRERTIFRFSADLHELATGGEDTRNWHIGMKRIWRTHVNPEIFNQDEEQSRPIQELGRQIQVMERKAGMLNLRVRSGETTSKADRIHKAQENSLLICELEELRIEKKALMAQAKDLELRIRLHQQSEEVQAKPIEALPSRSGSEAKSSKQALCDLFEEAPECQRTPMKGTLKKGHLVRPLGNTEKSGHKSQEELRSKKRFLKQVEKTKMQLTEQRIRQQLVPTELQRMQQRKSGEPSVVLSESGSSSAPAGPALAVVRFGSRFTPGSSVDSLP</sequence>
<feature type="region of interest" description="Disordered" evidence="3">
    <location>
        <begin position="1284"/>
        <end position="1303"/>
    </location>
</feature>
<dbReference type="PANTHER" id="PTHR32215:SF0">
    <property type="entry name" value="CILIA- AND FLAGELLA-ASSOCIATED PROTEIN 57"/>
    <property type="match status" value="1"/>
</dbReference>
<feature type="coiled-coil region" evidence="2">
    <location>
        <begin position="734"/>
        <end position="794"/>
    </location>
</feature>
<protein>
    <recommendedName>
        <fullName evidence="6">Cilia- and flagella-associated protein 57</fullName>
    </recommendedName>
</protein>
<feature type="region of interest" description="Disordered" evidence="3">
    <location>
        <begin position="1329"/>
        <end position="1358"/>
    </location>
</feature>
<comment type="caution">
    <text evidence="4">The sequence shown here is derived from an EMBL/GenBank/DDBJ whole genome shotgun (WGS) entry which is preliminary data.</text>
</comment>
<evidence type="ECO:0000313" key="5">
    <source>
        <dbReference type="Proteomes" id="UP001642484"/>
    </source>
</evidence>
<reference evidence="4 5" key="1">
    <citation type="submission" date="2024-02" db="EMBL/GenBank/DDBJ databases">
        <authorList>
            <person name="Chen Y."/>
            <person name="Shah S."/>
            <person name="Dougan E. K."/>
            <person name="Thang M."/>
            <person name="Chan C."/>
        </authorList>
    </citation>
    <scope>NUCLEOTIDE SEQUENCE [LARGE SCALE GENOMIC DNA]</scope>
</reference>
<evidence type="ECO:0000256" key="1">
    <source>
        <dbReference type="PROSITE-ProRule" id="PRU00221"/>
    </source>
</evidence>
<proteinExistence type="predicted"/>
<dbReference type="Pfam" id="PF00400">
    <property type="entry name" value="WD40"/>
    <property type="match status" value="3"/>
</dbReference>
<evidence type="ECO:0008006" key="6">
    <source>
        <dbReference type="Google" id="ProtNLM"/>
    </source>
</evidence>
<dbReference type="Gene3D" id="2.130.10.10">
    <property type="entry name" value="YVTN repeat-like/Quinoprotein amine dehydrogenase"/>
    <property type="match status" value="3"/>
</dbReference>
<evidence type="ECO:0000256" key="2">
    <source>
        <dbReference type="SAM" id="Coils"/>
    </source>
</evidence>
<dbReference type="SUPFAM" id="SSF50978">
    <property type="entry name" value="WD40 repeat-like"/>
    <property type="match status" value="2"/>
</dbReference>
<keyword evidence="5" id="KW-1185">Reference proteome</keyword>
<evidence type="ECO:0000313" key="4">
    <source>
        <dbReference type="EMBL" id="CAK9040857.1"/>
    </source>
</evidence>
<feature type="coiled-coil region" evidence="2">
    <location>
        <begin position="1057"/>
        <end position="1112"/>
    </location>
</feature>
<keyword evidence="2" id="KW-0175">Coiled coil</keyword>
<feature type="compositionally biased region" description="Low complexity" evidence="3">
    <location>
        <begin position="1342"/>
        <end position="1358"/>
    </location>
</feature>
<dbReference type="Proteomes" id="UP001642484">
    <property type="component" value="Unassembled WGS sequence"/>
</dbReference>
<evidence type="ECO:0000256" key="3">
    <source>
        <dbReference type="SAM" id="MobiDB-lite"/>
    </source>
</evidence>
<dbReference type="PROSITE" id="PS50082">
    <property type="entry name" value="WD_REPEATS_2"/>
    <property type="match status" value="1"/>
</dbReference>
<feature type="repeat" description="WD" evidence="1">
    <location>
        <begin position="544"/>
        <end position="585"/>
    </location>
</feature>
<dbReference type="PROSITE" id="PS50294">
    <property type="entry name" value="WD_REPEATS_REGION"/>
    <property type="match status" value="1"/>
</dbReference>
<dbReference type="EMBL" id="CAXAMN010013447">
    <property type="protein sequence ID" value="CAK9040857.1"/>
    <property type="molecule type" value="Genomic_DNA"/>
</dbReference>
<dbReference type="SMART" id="SM00320">
    <property type="entry name" value="WD40"/>
    <property type="match status" value="5"/>
</dbReference>
<keyword evidence="1" id="KW-0853">WD repeat</keyword>
<dbReference type="InterPro" id="IPR015943">
    <property type="entry name" value="WD40/YVTN_repeat-like_dom_sf"/>
</dbReference>
<accession>A0ABP0LNS2</accession>
<feature type="coiled-coil region" evidence="2">
    <location>
        <begin position="1199"/>
        <end position="1233"/>
    </location>
</feature>